<reference evidence="2" key="1">
    <citation type="submission" date="2020-05" db="EMBL/GenBank/DDBJ databases">
        <title>Phylogenomic resolution of chytrid fungi.</title>
        <authorList>
            <person name="Stajich J.E."/>
            <person name="Amses K."/>
            <person name="Simmons R."/>
            <person name="Seto K."/>
            <person name="Myers J."/>
            <person name="Bonds A."/>
            <person name="Quandt C.A."/>
            <person name="Barry K."/>
            <person name="Liu P."/>
            <person name="Grigoriev I."/>
            <person name="Longcore J.E."/>
            <person name="James T.Y."/>
        </authorList>
    </citation>
    <scope>NUCLEOTIDE SEQUENCE</scope>
    <source>
        <strain evidence="2">JEL0318</strain>
    </source>
</reference>
<feature type="region of interest" description="Disordered" evidence="1">
    <location>
        <begin position="213"/>
        <end position="233"/>
    </location>
</feature>
<proteinExistence type="predicted"/>
<keyword evidence="3" id="KW-1185">Reference proteome</keyword>
<organism evidence="2 3">
    <name type="scientific">Rhizophlyctis rosea</name>
    <dbReference type="NCBI Taxonomy" id="64517"/>
    <lineage>
        <taxon>Eukaryota</taxon>
        <taxon>Fungi</taxon>
        <taxon>Fungi incertae sedis</taxon>
        <taxon>Chytridiomycota</taxon>
        <taxon>Chytridiomycota incertae sedis</taxon>
        <taxon>Chytridiomycetes</taxon>
        <taxon>Rhizophlyctidales</taxon>
        <taxon>Rhizophlyctidaceae</taxon>
        <taxon>Rhizophlyctis</taxon>
    </lineage>
</organism>
<evidence type="ECO:0000256" key="1">
    <source>
        <dbReference type="SAM" id="MobiDB-lite"/>
    </source>
</evidence>
<protein>
    <submittedName>
        <fullName evidence="2">Uncharacterized protein</fullName>
    </submittedName>
</protein>
<feature type="compositionally biased region" description="Polar residues" evidence="1">
    <location>
        <begin position="219"/>
        <end position="233"/>
    </location>
</feature>
<sequence length="351" mass="38351">MSCLRKDVANRDLTIPPTSLINKLDGLLAEIDSSIPPTPTIIELTKILAELRSTLAPTGFIDKPTSNHECNAGESVSVVRFMESSVDSAVSPRESNVDGHVPRKKGIFREKPGGSAPLYAPTSMNTQFGMPLSSGASGHRTESSERLHMSEKPAPQFEGSVEEAEMSDEAAEEEVIEGEPTDSYDNPSTTAEDLVQAAPGQKKKKKCHLFRDDGHSGDVHNNSIPITTDSSTQARSEILLPPSQRSHDDQAEISVNLDSMDIDLRSPMSSASTLSELLDNFDFLLEPSVSDDILQQQLLDQQIRAIHRRIEAESDPASEYWKPFEETCLGRGLFAILNGRDLFASSLLYIG</sequence>
<evidence type="ECO:0000313" key="3">
    <source>
        <dbReference type="Proteomes" id="UP001212841"/>
    </source>
</evidence>
<comment type="caution">
    <text evidence="2">The sequence shown here is derived from an EMBL/GenBank/DDBJ whole genome shotgun (WGS) entry which is preliminary data.</text>
</comment>
<accession>A0AAD5WXR3</accession>
<feature type="compositionally biased region" description="Basic and acidic residues" evidence="1">
    <location>
        <begin position="139"/>
        <end position="151"/>
    </location>
</feature>
<evidence type="ECO:0000313" key="2">
    <source>
        <dbReference type="EMBL" id="KAJ3040602.1"/>
    </source>
</evidence>
<feature type="compositionally biased region" description="Basic and acidic residues" evidence="1">
    <location>
        <begin position="95"/>
        <end position="112"/>
    </location>
</feature>
<gene>
    <name evidence="2" type="ORF">HK097_002515</name>
</gene>
<feature type="region of interest" description="Disordered" evidence="1">
    <location>
        <begin position="90"/>
        <end position="161"/>
    </location>
</feature>
<dbReference type="Proteomes" id="UP001212841">
    <property type="component" value="Unassembled WGS sequence"/>
</dbReference>
<dbReference type="AlphaFoldDB" id="A0AAD5WXR3"/>
<dbReference type="EMBL" id="JADGJD010001547">
    <property type="protein sequence ID" value="KAJ3040602.1"/>
    <property type="molecule type" value="Genomic_DNA"/>
</dbReference>
<name>A0AAD5WXR3_9FUNG</name>